<organism evidence="10 11">
    <name type="scientific">Albugo candida</name>
    <dbReference type="NCBI Taxonomy" id="65357"/>
    <lineage>
        <taxon>Eukaryota</taxon>
        <taxon>Sar</taxon>
        <taxon>Stramenopiles</taxon>
        <taxon>Oomycota</taxon>
        <taxon>Peronosporomycetes</taxon>
        <taxon>Albuginales</taxon>
        <taxon>Albuginaceae</taxon>
        <taxon>Albugo</taxon>
    </lineage>
</organism>
<comment type="similarity">
    <text evidence="1">Belongs to the glycosyl hydrolase 5 (cellulase A) family.</text>
</comment>
<dbReference type="Proteomes" id="UP000053237">
    <property type="component" value="Unassembled WGS sequence"/>
</dbReference>
<dbReference type="InterPro" id="IPR017853">
    <property type="entry name" value="GH"/>
</dbReference>
<evidence type="ECO:0000256" key="5">
    <source>
        <dbReference type="ARBA" id="ARBA00023295"/>
    </source>
</evidence>
<dbReference type="Gene3D" id="3.20.20.80">
    <property type="entry name" value="Glycosidases"/>
    <property type="match status" value="1"/>
</dbReference>
<dbReference type="InterPro" id="IPR001547">
    <property type="entry name" value="Glyco_hydro_5"/>
</dbReference>
<feature type="compositionally biased region" description="Polar residues" evidence="7">
    <location>
        <begin position="569"/>
        <end position="582"/>
    </location>
</feature>
<feature type="domain" description="Glycoside hydrolase family 5" evidence="9">
    <location>
        <begin position="166"/>
        <end position="513"/>
    </location>
</feature>
<evidence type="ECO:0000256" key="1">
    <source>
        <dbReference type="ARBA" id="ARBA00005641"/>
    </source>
</evidence>
<evidence type="ECO:0000256" key="4">
    <source>
        <dbReference type="ARBA" id="ARBA00023277"/>
    </source>
</evidence>
<comment type="caution">
    <text evidence="10">The sequence shown here is derived from an EMBL/GenBank/DDBJ whole genome shotgun (WGS) entry which is preliminary data.</text>
</comment>
<reference evidence="10 11" key="1">
    <citation type="submission" date="2012-05" db="EMBL/GenBank/DDBJ databases">
        <title>Recombination and specialization in a pathogen metapopulation.</title>
        <authorList>
            <person name="Gardiner A."/>
            <person name="Kemen E."/>
            <person name="Schultz-Larsen T."/>
            <person name="MacLean D."/>
            <person name="Van Oosterhout C."/>
            <person name="Jones J.D.G."/>
        </authorList>
    </citation>
    <scope>NUCLEOTIDE SEQUENCE [LARGE SCALE GENOMIC DNA]</scope>
    <source>
        <strain evidence="10 11">Ac Nc2</strain>
    </source>
</reference>
<dbReference type="InParanoid" id="A0A024FYE0"/>
<name>A0A024FYE0_9STRA</name>
<keyword evidence="6" id="KW-0624">Polysaccharide degradation</keyword>
<keyword evidence="8" id="KW-1133">Transmembrane helix</keyword>
<evidence type="ECO:0000313" key="10">
    <source>
        <dbReference type="EMBL" id="CCI39609.1"/>
    </source>
</evidence>
<evidence type="ECO:0000256" key="6">
    <source>
        <dbReference type="ARBA" id="ARBA00023326"/>
    </source>
</evidence>
<evidence type="ECO:0000256" key="3">
    <source>
        <dbReference type="ARBA" id="ARBA00023001"/>
    </source>
</evidence>
<evidence type="ECO:0000256" key="2">
    <source>
        <dbReference type="ARBA" id="ARBA00022801"/>
    </source>
</evidence>
<accession>A0A024FYE0</accession>
<keyword evidence="11" id="KW-1185">Reference proteome</keyword>
<keyword evidence="2" id="KW-0378">Hydrolase</keyword>
<keyword evidence="8" id="KW-0472">Membrane</keyword>
<feature type="region of interest" description="Disordered" evidence="7">
    <location>
        <begin position="569"/>
        <end position="589"/>
    </location>
</feature>
<dbReference type="GO" id="GO:0004553">
    <property type="term" value="F:hydrolase activity, hydrolyzing O-glycosyl compounds"/>
    <property type="evidence" value="ECO:0007669"/>
    <property type="project" value="InterPro"/>
</dbReference>
<proteinExistence type="inferred from homology"/>
<dbReference type="PANTHER" id="PTHR35923">
    <property type="entry name" value="MAJOR EXTRACELLULAR ENDOGLUCANASE"/>
    <property type="match status" value="1"/>
</dbReference>
<protein>
    <recommendedName>
        <fullName evidence="9">Glycoside hydrolase family 5 domain-containing protein</fullName>
    </recommendedName>
</protein>
<keyword evidence="8" id="KW-0812">Transmembrane</keyword>
<dbReference type="GO" id="GO:0030245">
    <property type="term" value="P:cellulose catabolic process"/>
    <property type="evidence" value="ECO:0007669"/>
    <property type="project" value="UniProtKB-KW"/>
</dbReference>
<dbReference type="OrthoDB" id="442731at2759"/>
<dbReference type="EMBL" id="CAIX01000002">
    <property type="protein sequence ID" value="CCI39609.1"/>
    <property type="molecule type" value="Genomic_DNA"/>
</dbReference>
<dbReference type="AlphaFoldDB" id="A0A024FYE0"/>
<dbReference type="Pfam" id="PF00150">
    <property type="entry name" value="Cellulase"/>
    <property type="match status" value="1"/>
</dbReference>
<keyword evidence="3" id="KW-0136">Cellulose degradation</keyword>
<evidence type="ECO:0000256" key="8">
    <source>
        <dbReference type="SAM" id="Phobius"/>
    </source>
</evidence>
<dbReference type="STRING" id="65357.A0A024FYE0"/>
<dbReference type="PANTHER" id="PTHR35923:SF2">
    <property type="entry name" value="ENDOGLUCANASE"/>
    <property type="match status" value="1"/>
</dbReference>
<evidence type="ECO:0000259" key="9">
    <source>
        <dbReference type="Pfam" id="PF00150"/>
    </source>
</evidence>
<gene>
    <name evidence="10" type="ORF">BN9_003920</name>
</gene>
<evidence type="ECO:0000313" key="11">
    <source>
        <dbReference type="Proteomes" id="UP000053237"/>
    </source>
</evidence>
<feature type="transmembrane region" description="Helical" evidence="8">
    <location>
        <begin position="84"/>
        <end position="107"/>
    </location>
</feature>
<evidence type="ECO:0000256" key="7">
    <source>
        <dbReference type="SAM" id="MobiDB-lite"/>
    </source>
</evidence>
<sequence>MQSPRNQNMNTFNEPPSERVWKDTTAGETYGSYFADQNEQMRRSNRTTFSGTNGGAHHADIAVGLLDSGENVLRKPHYTGRKRTWPGALFLLLLIFTSLALITYYGIQTHSESKEQEELSQEIIGRGRRRKKALPPKVCVVPNYVTSGTKIYAKHGSVKHEVHFTGVNWSGMENIEGIPHGLAYKQSDVDTIAQKLAKHKFNAVRLPLNAKMIIEDSPVDTKDFLNVYQNPDLVVETYVDMIKKVVQALAKQQIVVLLDVHKIDPEFKEDTSEHLWYTKEFPIEVMLKMYQKLASELCNEFYYNIVGIDIKNEPIGGCWPAKAGSKECPPNRDWPRAVEAIGNAILEVCPNWLIVAEGLYAQNIKATINGKSVVYSDWYGASASNATLNPIVLSIPNKVAFAVHWYSPSVYPTSVYFQSQKTEKDGSISVVEYPTTPAGDALLHSGMKTIMDKAFGQLLDLAEAPVFYGEFGGIYGKAELLPGKTSTRAIEYMMEYGSARGMVGGFIWSLNPDGHYAFNDKYETDDPFQYGLYADKTYQDFHDDYSVALQQLEGNGVIPCFTRDGSISKSAKSNGTTTAVTSSDDETPPAVATALPAEGVPATSTALPVGGVPATSTALPVGGVPATSTVLPAAPLAAQPRAAAPVTPAARAAPLPAV</sequence>
<dbReference type="SUPFAM" id="SSF51445">
    <property type="entry name" value="(Trans)glycosidases"/>
    <property type="match status" value="1"/>
</dbReference>
<keyword evidence="4" id="KW-0119">Carbohydrate metabolism</keyword>
<keyword evidence="5" id="KW-0326">Glycosidase</keyword>